<dbReference type="AlphaFoldDB" id="A0A0X3BKK8"/>
<evidence type="ECO:0000313" key="2">
    <source>
        <dbReference type="Proteomes" id="UP000069850"/>
    </source>
</evidence>
<evidence type="ECO:0000313" key="1">
    <source>
        <dbReference type="EMBL" id="CVK32420.1"/>
    </source>
</evidence>
<name>A0A0X3BKK8_9EURY</name>
<organism evidence="1 2">
    <name type="scientific">Methanoculleus bourgensis</name>
    <dbReference type="NCBI Taxonomy" id="83986"/>
    <lineage>
        <taxon>Archaea</taxon>
        <taxon>Methanobacteriati</taxon>
        <taxon>Methanobacteriota</taxon>
        <taxon>Stenosarchaea group</taxon>
        <taxon>Methanomicrobia</taxon>
        <taxon>Methanomicrobiales</taxon>
        <taxon>Methanomicrobiaceae</taxon>
        <taxon>Methanoculleus</taxon>
    </lineage>
</organism>
<dbReference type="GeneID" id="56098533"/>
<reference evidence="1 2" key="1">
    <citation type="submission" date="2016-01" db="EMBL/GenBank/DDBJ databases">
        <authorList>
            <person name="Manzoor S."/>
        </authorList>
    </citation>
    <scope>NUCLEOTIDE SEQUENCE [LARGE SCALE GENOMIC DNA]</scope>
    <source>
        <strain evidence="1">Methanoculleus sp MAB1</strain>
    </source>
</reference>
<dbReference type="OrthoDB" id="140416at2157"/>
<dbReference type="EMBL" id="LT158599">
    <property type="protein sequence ID" value="CVK32420.1"/>
    <property type="molecule type" value="Genomic_DNA"/>
</dbReference>
<dbReference type="KEGG" id="mema:MMAB1_1207"/>
<dbReference type="RefSeq" id="WP_179965952.1">
    <property type="nucleotide sequence ID" value="NZ_LT158599.1"/>
</dbReference>
<gene>
    <name evidence="1" type="ORF">MMAB1_1207</name>
</gene>
<protein>
    <submittedName>
        <fullName evidence="1">Uncharacterized protein</fullName>
    </submittedName>
</protein>
<accession>A0A0X3BKK8</accession>
<sequence length="167" mass="19220">MVELTRRILFSSPRIAVPAWILVDPYPDNGPRNSRIVWIPTLENMLEDALLMIAVYVCKDDGILELIKGFGIGIESGTIELYSDTTESQRRQLYERCREIPGFPKIVISVFKESSVGKRQLSLLENYTMDVEVCTPIYSRWYSHWRGETRAEAHWNEGSIPRRVIGS</sequence>
<dbReference type="Proteomes" id="UP000069850">
    <property type="component" value="Chromosome 1"/>
</dbReference>
<proteinExistence type="predicted"/>